<name>A0A432CMB1_9FLAO</name>
<evidence type="ECO:0000313" key="1">
    <source>
        <dbReference type="EMBL" id="RTZ04613.1"/>
    </source>
</evidence>
<evidence type="ECO:0000313" key="2">
    <source>
        <dbReference type="Proteomes" id="UP000280825"/>
    </source>
</evidence>
<reference evidence="1 2" key="1">
    <citation type="submission" date="2018-12" db="EMBL/GenBank/DDBJ databases">
        <title>Flavobacterium sp. nov., isolated from glacier ice.</title>
        <authorList>
            <person name="Liu Q."/>
            <person name="Xin Y.-H."/>
        </authorList>
    </citation>
    <scope>NUCLEOTIDE SEQUENCE [LARGE SCALE GENOMIC DNA]</scope>
    <source>
        <strain evidence="1 2">RB1N8</strain>
    </source>
</reference>
<keyword evidence="2" id="KW-1185">Reference proteome</keyword>
<dbReference type="EMBL" id="RYDJ01000008">
    <property type="protein sequence ID" value="RTZ04613.1"/>
    <property type="molecule type" value="Genomic_DNA"/>
</dbReference>
<dbReference type="AlphaFoldDB" id="A0A432CMB1"/>
<organism evidence="1 2">
    <name type="scientific">Flavobacterium bomense</name>
    <dbReference type="NCBI Taxonomy" id="2497483"/>
    <lineage>
        <taxon>Bacteria</taxon>
        <taxon>Pseudomonadati</taxon>
        <taxon>Bacteroidota</taxon>
        <taxon>Flavobacteriia</taxon>
        <taxon>Flavobacteriales</taxon>
        <taxon>Flavobacteriaceae</taxon>
        <taxon>Flavobacterium</taxon>
    </lineage>
</organism>
<sequence length="262" mass="31321">MNNCSYEDFKKKILNNPWDFVADLAMESNEYYSKNKEFICKEDKLTIDLYNSANNRKQEHKFILDILPVPFEGNIFNAKFIILTLNPGFVEEVNHKLYSLLNEDAKKQITDYHIQNLRLQCKEFIPNDAVRFIGDRYWFNKTHQFRKENNFELSAFAIVQYIGYQSTKFLENKVLKELKSVEFTGQLLKYVIETRNDNYCFIIARNEKFWRNELSKYASQDKLINHIVVLKNYLNTSISLNNIKDECRPIIYRITEQQKNNN</sequence>
<dbReference type="Proteomes" id="UP000280825">
    <property type="component" value="Unassembled WGS sequence"/>
</dbReference>
<protein>
    <submittedName>
        <fullName evidence="1">Uncharacterized protein</fullName>
    </submittedName>
</protein>
<dbReference type="RefSeq" id="WP_126562065.1">
    <property type="nucleotide sequence ID" value="NZ_RYDJ01000008.1"/>
</dbReference>
<comment type="caution">
    <text evidence="1">The sequence shown here is derived from an EMBL/GenBank/DDBJ whole genome shotgun (WGS) entry which is preliminary data.</text>
</comment>
<proteinExistence type="predicted"/>
<accession>A0A432CMB1</accession>
<gene>
    <name evidence="1" type="ORF">EKL98_08670</name>
</gene>